<name>A0A327VQN8_9BACT</name>
<dbReference type="CDD" id="cd02883">
    <property type="entry name" value="NUDIX_Hydrolase"/>
    <property type="match status" value="1"/>
</dbReference>
<evidence type="ECO:0000313" key="2">
    <source>
        <dbReference type="EMBL" id="RAJ76796.1"/>
    </source>
</evidence>
<dbReference type="EMBL" id="QLMA01000008">
    <property type="protein sequence ID" value="RAJ76796.1"/>
    <property type="molecule type" value="Genomic_DNA"/>
</dbReference>
<proteinExistence type="predicted"/>
<dbReference type="SUPFAM" id="SSF55811">
    <property type="entry name" value="Nudix"/>
    <property type="match status" value="1"/>
</dbReference>
<evidence type="ECO:0008006" key="4">
    <source>
        <dbReference type="Google" id="ProtNLM"/>
    </source>
</evidence>
<accession>A0A327VQN8</accession>
<dbReference type="Gene3D" id="3.90.79.10">
    <property type="entry name" value="Nucleoside Triphosphate Pyrophosphohydrolase"/>
    <property type="match status" value="1"/>
</dbReference>
<feature type="signal peptide" evidence="1">
    <location>
        <begin position="1"/>
        <end position="18"/>
    </location>
</feature>
<keyword evidence="1" id="KW-0732">Signal</keyword>
<evidence type="ECO:0000313" key="3">
    <source>
        <dbReference type="Proteomes" id="UP000249819"/>
    </source>
</evidence>
<organism evidence="2 3">
    <name type="scientific">Chitinophaga dinghuensis</name>
    <dbReference type="NCBI Taxonomy" id="1539050"/>
    <lineage>
        <taxon>Bacteria</taxon>
        <taxon>Pseudomonadati</taxon>
        <taxon>Bacteroidota</taxon>
        <taxon>Chitinophagia</taxon>
        <taxon>Chitinophagales</taxon>
        <taxon>Chitinophagaceae</taxon>
        <taxon>Chitinophaga</taxon>
    </lineage>
</organism>
<keyword evidence="3" id="KW-1185">Reference proteome</keyword>
<gene>
    <name evidence="2" type="ORF">CLV59_108317</name>
</gene>
<reference evidence="2 3" key="1">
    <citation type="submission" date="2018-06" db="EMBL/GenBank/DDBJ databases">
        <title>Genomic Encyclopedia of Archaeal and Bacterial Type Strains, Phase II (KMG-II): from individual species to whole genera.</title>
        <authorList>
            <person name="Goeker M."/>
        </authorList>
    </citation>
    <scope>NUCLEOTIDE SEQUENCE [LARGE SCALE GENOMIC DNA]</scope>
    <source>
        <strain evidence="2 3">DSM 29821</strain>
    </source>
</reference>
<dbReference type="OrthoDB" id="9792284at2"/>
<feature type="chain" id="PRO_5016400905" description="ADP-ribose pyrophosphatase YjhB (NUDIX family)" evidence="1">
    <location>
        <begin position="19"/>
        <end position="189"/>
    </location>
</feature>
<dbReference type="AlphaFoldDB" id="A0A327VQN8"/>
<dbReference type="Proteomes" id="UP000249819">
    <property type="component" value="Unassembled WGS sequence"/>
</dbReference>
<evidence type="ECO:0000256" key="1">
    <source>
        <dbReference type="SAM" id="SignalP"/>
    </source>
</evidence>
<protein>
    <recommendedName>
        <fullName evidence="4">ADP-ribose pyrophosphatase YjhB (NUDIX family)</fullName>
    </recommendedName>
</protein>
<dbReference type="InterPro" id="IPR015797">
    <property type="entry name" value="NUDIX_hydrolase-like_dom_sf"/>
</dbReference>
<sequence length="189" mass="21325">MKKSLFVFLFLLPVMLFAQSTPDKAVKADNYTILRLVLINQREEILLVKYKTGWLTPSLRYNENQSIKGALDSLAREFGYAITVPQLRAMVTFQFDFKPVVSIRTHYAAHVSSGSLKSPKDVAEVKWVSRKEAEKLMSLPETQAVDAIRITTMQILNHPETIWGGSFLVPETGTACKVLEPFYAVGRSK</sequence>
<dbReference type="RefSeq" id="WP_111594495.1">
    <property type="nucleotide sequence ID" value="NZ_QLMA01000008.1"/>
</dbReference>
<comment type="caution">
    <text evidence="2">The sequence shown here is derived from an EMBL/GenBank/DDBJ whole genome shotgun (WGS) entry which is preliminary data.</text>
</comment>